<gene>
    <name evidence="19" type="ORF">CEUSTIGMA_g11114.t1</name>
</gene>
<dbReference type="InterPro" id="IPR012337">
    <property type="entry name" value="RNaseH-like_sf"/>
</dbReference>
<evidence type="ECO:0000256" key="1">
    <source>
        <dbReference type="ARBA" id="ARBA00022670"/>
    </source>
</evidence>
<keyword evidence="10" id="KW-0229">DNA integration</keyword>
<evidence type="ECO:0000313" key="19">
    <source>
        <dbReference type="EMBL" id="GAX83689.1"/>
    </source>
</evidence>
<dbReference type="SUPFAM" id="SSF53098">
    <property type="entry name" value="Ribonuclease H-like"/>
    <property type="match status" value="1"/>
</dbReference>
<sequence length="720" mass="83488">MDVLRPYLDDFVIPYLDDLLIFSKNDEEHLDHLEKVLIKLREHKLYARPKKCEFGKRRMKFLGHYVHCVDGKTTQICVDPEKIKAVQDWPRPTTQKEVLQFKGLAEFYRRFINKNFSDISAPLSALTGNAKLAKWEWGTAEENAFTRLSLKHLLGAVLSQGDGDDVRVIAYESRKMTDVETRYPIHDKELLAVIHALKKRPDYAMNALTLLKPDDDLFKRVRSAAKQDDQYTSTLAAVMRGSRHDFQILDDLLYKGSLLYIPQCDLRQKLMHEAHDAPLSGHLGRDKTLARLSRAFYWPRMHHMVEQYCRTCPSCQAIKPSHQAKMGLLQPLPIPKQAGSSWSMDFITGLLCTRRGHDAILTLVDRMIKFLVIIPTTIAVTAEGTAELFFKNVFKRFGMPESIISDRDPRFTSQFWQSLHKLTRTKLNMSTANHPQTDGQTENANRTVEDMIRAYVSPYHDDWDEHLTSCEFAYNDSEHASHRFTPFYLAHGHHPRVPLTLLVPTDTESTSEPAHAFVKRVRRERERAIEALKQAQDRIARNANKHRREHTFQVDDKVWLAASHVRLPHTLTVLTAKRKLQPRYYRPFRVTKVVSDVAYKLELPPHFKIHPVIHISHLKANEDGSQDFPSRPEYKSPPPAIIVGEGETAEEYFSVGAIRNHKYVGKGRNRQRKFWIQQWEGYGEQDNTWKSERDLRIDMEDHLVDSLISDYVQRTGVKFE</sequence>
<evidence type="ECO:0008006" key="21">
    <source>
        <dbReference type="Google" id="ProtNLM"/>
    </source>
</evidence>
<evidence type="ECO:0000256" key="8">
    <source>
        <dbReference type="ARBA" id="ARBA00022801"/>
    </source>
</evidence>
<keyword evidence="1" id="KW-0645">Protease</keyword>
<evidence type="ECO:0000256" key="12">
    <source>
        <dbReference type="ARBA" id="ARBA00022932"/>
    </source>
</evidence>
<dbReference type="PANTHER" id="PTHR37984:SF5">
    <property type="entry name" value="PROTEIN NYNRIN-LIKE"/>
    <property type="match status" value="1"/>
</dbReference>
<dbReference type="AlphaFoldDB" id="A0A250XL88"/>
<evidence type="ECO:0000256" key="2">
    <source>
        <dbReference type="ARBA" id="ARBA00022679"/>
    </source>
</evidence>
<keyword evidence="20" id="KW-1185">Reference proteome</keyword>
<keyword evidence="6" id="KW-0064">Aspartyl protease</keyword>
<dbReference type="InterPro" id="IPR036397">
    <property type="entry name" value="RNaseH_sf"/>
</dbReference>
<dbReference type="Gene3D" id="3.30.70.270">
    <property type="match status" value="2"/>
</dbReference>
<proteinExistence type="predicted"/>
<dbReference type="InterPro" id="IPR043502">
    <property type="entry name" value="DNA/RNA_pol_sf"/>
</dbReference>
<keyword evidence="15" id="KW-0175">Coiled coil</keyword>
<evidence type="ECO:0000256" key="4">
    <source>
        <dbReference type="ARBA" id="ARBA00022722"/>
    </source>
</evidence>
<evidence type="ECO:0000313" key="20">
    <source>
        <dbReference type="Proteomes" id="UP000232323"/>
    </source>
</evidence>
<dbReference type="InterPro" id="IPR056924">
    <property type="entry name" value="SH3_Tf2-1"/>
</dbReference>
<evidence type="ECO:0000259" key="17">
    <source>
        <dbReference type="PROSITE" id="PS50878"/>
    </source>
</evidence>
<evidence type="ECO:0000259" key="18">
    <source>
        <dbReference type="PROSITE" id="PS50994"/>
    </source>
</evidence>
<feature type="domain" description="Reverse transcriptase" evidence="17">
    <location>
        <begin position="1"/>
        <end position="66"/>
    </location>
</feature>
<evidence type="ECO:0000256" key="15">
    <source>
        <dbReference type="SAM" id="Coils"/>
    </source>
</evidence>
<dbReference type="InterPro" id="IPR000953">
    <property type="entry name" value="Chromo/chromo_shadow_dom"/>
</dbReference>
<keyword evidence="11" id="KW-0695">RNA-directed DNA polymerase</keyword>
<evidence type="ECO:0000256" key="5">
    <source>
        <dbReference type="ARBA" id="ARBA00022723"/>
    </source>
</evidence>
<dbReference type="InterPro" id="IPR001584">
    <property type="entry name" value="Integrase_cat-core"/>
</dbReference>
<dbReference type="GO" id="GO:0046872">
    <property type="term" value="F:metal ion binding"/>
    <property type="evidence" value="ECO:0007669"/>
    <property type="project" value="UniProtKB-KW"/>
</dbReference>
<name>A0A250XL88_9CHLO</name>
<dbReference type="FunFam" id="3.30.70.270:FF:000020">
    <property type="entry name" value="Transposon Tf2-6 polyprotein-like Protein"/>
    <property type="match status" value="1"/>
</dbReference>
<keyword evidence="13" id="KW-0238">DNA-binding</keyword>
<dbReference type="PROSITE" id="PS50013">
    <property type="entry name" value="CHROMO_2"/>
    <property type="match status" value="1"/>
</dbReference>
<evidence type="ECO:0000259" key="16">
    <source>
        <dbReference type="PROSITE" id="PS50013"/>
    </source>
</evidence>
<dbReference type="Pfam" id="PF17917">
    <property type="entry name" value="RT_RNaseH"/>
    <property type="match status" value="1"/>
</dbReference>
<keyword evidence="8" id="KW-0378">Hydrolase</keyword>
<dbReference type="SUPFAM" id="SSF56672">
    <property type="entry name" value="DNA/RNA polymerases"/>
    <property type="match status" value="1"/>
</dbReference>
<keyword evidence="5" id="KW-0479">Metal-binding</keyword>
<keyword evidence="2" id="KW-0808">Transferase</keyword>
<dbReference type="GO" id="GO:0004190">
    <property type="term" value="F:aspartic-type endopeptidase activity"/>
    <property type="evidence" value="ECO:0007669"/>
    <property type="project" value="UniProtKB-KW"/>
</dbReference>
<dbReference type="Pfam" id="PF24626">
    <property type="entry name" value="SH3_Tf2-1"/>
    <property type="match status" value="1"/>
</dbReference>
<dbReference type="GO" id="GO:0006310">
    <property type="term" value="P:DNA recombination"/>
    <property type="evidence" value="ECO:0007669"/>
    <property type="project" value="UniProtKB-KW"/>
</dbReference>
<keyword evidence="9" id="KW-0460">Magnesium</keyword>
<dbReference type="SUPFAM" id="SSF54160">
    <property type="entry name" value="Chromo domain-like"/>
    <property type="match status" value="1"/>
</dbReference>
<dbReference type="Gene3D" id="3.30.420.10">
    <property type="entry name" value="Ribonuclease H-like superfamily/Ribonuclease H"/>
    <property type="match status" value="1"/>
</dbReference>
<dbReference type="GO" id="GO:0003887">
    <property type="term" value="F:DNA-directed DNA polymerase activity"/>
    <property type="evidence" value="ECO:0007669"/>
    <property type="project" value="UniProtKB-KW"/>
</dbReference>
<evidence type="ECO:0000256" key="6">
    <source>
        <dbReference type="ARBA" id="ARBA00022750"/>
    </source>
</evidence>
<comment type="caution">
    <text evidence="19">The sequence shown here is derived from an EMBL/GenBank/DDBJ whole genome shotgun (WGS) entry which is preliminary data.</text>
</comment>
<dbReference type="PROSITE" id="PS50878">
    <property type="entry name" value="RT_POL"/>
    <property type="match status" value="1"/>
</dbReference>
<protein>
    <recommendedName>
        <fullName evidence="21">Integrase catalytic domain-containing protein</fullName>
    </recommendedName>
</protein>
<dbReference type="STRING" id="1157962.A0A250XL88"/>
<dbReference type="PANTHER" id="PTHR37984">
    <property type="entry name" value="PROTEIN CBG26694"/>
    <property type="match status" value="1"/>
</dbReference>
<evidence type="ECO:0000256" key="3">
    <source>
        <dbReference type="ARBA" id="ARBA00022695"/>
    </source>
</evidence>
<dbReference type="Pfam" id="PF00078">
    <property type="entry name" value="RVT_1"/>
    <property type="match status" value="1"/>
</dbReference>
<dbReference type="GO" id="GO:0003964">
    <property type="term" value="F:RNA-directed DNA polymerase activity"/>
    <property type="evidence" value="ECO:0007669"/>
    <property type="project" value="UniProtKB-KW"/>
</dbReference>
<organism evidence="19 20">
    <name type="scientific">Chlamydomonas eustigma</name>
    <dbReference type="NCBI Taxonomy" id="1157962"/>
    <lineage>
        <taxon>Eukaryota</taxon>
        <taxon>Viridiplantae</taxon>
        <taxon>Chlorophyta</taxon>
        <taxon>core chlorophytes</taxon>
        <taxon>Chlorophyceae</taxon>
        <taxon>CS clade</taxon>
        <taxon>Chlamydomonadales</taxon>
        <taxon>Chlamydomonadaceae</taxon>
        <taxon>Chlamydomonas</taxon>
    </lineage>
</organism>
<dbReference type="InterPro" id="IPR050951">
    <property type="entry name" value="Retrovirus_Pol_polyprotein"/>
</dbReference>
<dbReference type="OrthoDB" id="532959at2759"/>
<keyword evidence="14" id="KW-0233">DNA recombination</keyword>
<dbReference type="InterPro" id="IPR041373">
    <property type="entry name" value="RT_RNaseH"/>
</dbReference>
<dbReference type="Pfam" id="PF17921">
    <property type="entry name" value="Integrase_H2C2"/>
    <property type="match status" value="1"/>
</dbReference>
<dbReference type="InterPro" id="IPR016197">
    <property type="entry name" value="Chromo-like_dom_sf"/>
</dbReference>
<reference evidence="19 20" key="1">
    <citation type="submission" date="2017-08" db="EMBL/GenBank/DDBJ databases">
        <title>Acidophilic green algal genome provides insights into adaptation to an acidic environment.</title>
        <authorList>
            <person name="Hirooka S."/>
            <person name="Hirose Y."/>
            <person name="Kanesaki Y."/>
            <person name="Higuchi S."/>
            <person name="Fujiwara T."/>
            <person name="Onuma R."/>
            <person name="Era A."/>
            <person name="Ohbayashi R."/>
            <person name="Uzuka A."/>
            <person name="Nozaki H."/>
            <person name="Yoshikawa H."/>
            <person name="Miyagishima S.Y."/>
        </authorList>
    </citation>
    <scope>NUCLEOTIDE SEQUENCE [LARGE SCALE GENOMIC DNA]</scope>
    <source>
        <strain evidence="19 20">NIES-2499</strain>
    </source>
</reference>
<evidence type="ECO:0000256" key="13">
    <source>
        <dbReference type="ARBA" id="ARBA00023125"/>
    </source>
</evidence>
<dbReference type="GO" id="GO:0006508">
    <property type="term" value="P:proteolysis"/>
    <property type="evidence" value="ECO:0007669"/>
    <property type="project" value="UniProtKB-KW"/>
</dbReference>
<keyword evidence="12" id="KW-0239">DNA-directed DNA polymerase</keyword>
<dbReference type="GO" id="GO:0015074">
    <property type="term" value="P:DNA integration"/>
    <property type="evidence" value="ECO:0007669"/>
    <property type="project" value="UniProtKB-KW"/>
</dbReference>
<dbReference type="InterPro" id="IPR000477">
    <property type="entry name" value="RT_dom"/>
</dbReference>
<feature type="domain" description="Integrase catalytic" evidence="18">
    <location>
        <begin position="329"/>
        <end position="494"/>
    </location>
</feature>
<dbReference type="Gene3D" id="1.10.340.70">
    <property type="match status" value="1"/>
</dbReference>
<dbReference type="Proteomes" id="UP000232323">
    <property type="component" value="Unassembled WGS sequence"/>
</dbReference>
<dbReference type="PROSITE" id="PS50994">
    <property type="entry name" value="INTEGRASE"/>
    <property type="match status" value="1"/>
</dbReference>
<keyword evidence="7" id="KW-0255">Endonuclease</keyword>
<feature type="domain" description="Chromo" evidence="16">
    <location>
        <begin position="647"/>
        <end position="720"/>
    </location>
</feature>
<dbReference type="InterPro" id="IPR041588">
    <property type="entry name" value="Integrase_H2C2"/>
</dbReference>
<evidence type="ECO:0000256" key="9">
    <source>
        <dbReference type="ARBA" id="ARBA00022842"/>
    </source>
</evidence>
<evidence type="ECO:0000256" key="11">
    <source>
        <dbReference type="ARBA" id="ARBA00022918"/>
    </source>
</evidence>
<dbReference type="Gene3D" id="2.40.50.40">
    <property type="match status" value="1"/>
</dbReference>
<dbReference type="GO" id="GO:0004519">
    <property type="term" value="F:endonuclease activity"/>
    <property type="evidence" value="ECO:0007669"/>
    <property type="project" value="UniProtKB-KW"/>
</dbReference>
<keyword evidence="3" id="KW-0548">Nucleotidyltransferase</keyword>
<dbReference type="EMBL" id="BEGY01000104">
    <property type="protein sequence ID" value="GAX83689.1"/>
    <property type="molecule type" value="Genomic_DNA"/>
</dbReference>
<dbReference type="FunFam" id="3.30.420.10:FF:000032">
    <property type="entry name" value="Retrovirus-related Pol polyprotein from transposon 297-like Protein"/>
    <property type="match status" value="1"/>
</dbReference>
<dbReference type="FunFam" id="1.10.340.70:FF:000001">
    <property type="entry name" value="Retrovirus-related Pol polyprotein from transposon gypsy-like Protein"/>
    <property type="match status" value="1"/>
</dbReference>
<evidence type="ECO:0000256" key="7">
    <source>
        <dbReference type="ARBA" id="ARBA00022759"/>
    </source>
</evidence>
<evidence type="ECO:0000256" key="14">
    <source>
        <dbReference type="ARBA" id="ARBA00023172"/>
    </source>
</evidence>
<evidence type="ECO:0000256" key="10">
    <source>
        <dbReference type="ARBA" id="ARBA00022908"/>
    </source>
</evidence>
<keyword evidence="4" id="KW-0540">Nuclease</keyword>
<feature type="coiled-coil region" evidence="15">
    <location>
        <begin position="518"/>
        <end position="549"/>
    </location>
</feature>
<dbReference type="GO" id="GO:0003677">
    <property type="term" value="F:DNA binding"/>
    <property type="evidence" value="ECO:0007669"/>
    <property type="project" value="UniProtKB-KW"/>
</dbReference>
<dbReference type="InterPro" id="IPR043128">
    <property type="entry name" value="Rev_trsase/Diguanyl_cyclase"/>
</dbReference>
<dbReference type="CDD" id="cd01647">
    <property type="entry name" value="RT_LTR"/>
    <property type="match status" value="1"/>
</dbReference>
<accession>A0A250XL88</accession>